<keyword evidence="3 4" id="KW-0687">Ribonucleoprotein</keyword>
<dbReference type="InterPro" id="IPR030878">
    <property type="entry name" value="Ribosomal_uL15"/>
</dbReference>
<accession>A0A2J0KYL4</accession>
<dbReference type="GO" id="GO:0019843">
    <property type="term" value="F:rRNA binding"/>
    <property type="evidence" value="ECO:0007669"/>
    <property type="project" value="UniProtKB-UniRule"/>
</dbReference>
<feature type="domain" description="Large ribosomal subunit protein uL15/eL18" evidence="7">
    <location>
        <begin position="77"/>
        <end position="142"/>
    </location>
</feature>
<dbReference type="GO" id="GO:0003735">
    <property type="term" value="F:structural constituent of ribosome"/>
    <property type="evidence" value="ECO:0007669"/>
    <property type="project" value="InterPro"/>
</dbReference>
<proteinExistence type="inferred from homology"/>
<dbReference type="AlphaFoldDB" id="A0A2J0KYL4"/>
<dbReference type="InterPro" id="IPR021131">
    <property type="entry name" value="Ribosomal_uL15/eL18"/>
</dbReference>
<dbReference type="PROSITE" id="PS00475">
    <property type="entry name" value="RIBOSOMAL_L15"/>
    <property type="match status" value="1"/>
</dbReference>
<comment type="caution">
    <text evidence="8">The sequence shown here is derived from an EMBL/GenBank/DDBJ whole genome shotgun (WGS) entry which is preliminary data.</text>
</comment>
<comment type="similarity">
    <text evidence="1 4 5">Belongs to the universal ribosomal protein uL15 family.</text>
</comment>
<evidence type="ECO:0000256" key="3">
    <source>
        <dbReference type="ARBA" id="ARBA00023274"/>
    </source>
</evidence>
<keyword evidence="4" id="KW-0699">rRNA-binding</keyword>
<evidence type="ECO:0000256" key="4">
    <source>
        <dbReference type="HAMAP-Rule" id="MF_01341"/>
    </source>
</evidence>
<dbReference type="PANTHER" id="PTHR12934:SF11">
    <property type="entry name" value="LARGE RIBOSOMAL SUBUNIT PROTEIN UL15M"/>
    <property type="match status" value="1"/>
</dbReference>
<dbReference type="GO" id="GO:0022625">
    <property type="term" value="C:cytosolic large ribosomal subunit"/>
    <property type="evidence" value="ECO:0007669"/>
    <property type="project" value="TreeGrafter"/>
</dbReference>
<evidence type="ECO:0000256" key="1">
    <source>
        <dbReference type="ARBA" id="ARBA00007320"/>
    </source>
</evidence>
<evidence type="ECO:0000256" key="2">
    <source>
        <dbReference type="ARBA" id="ARBA00022980"/>
    </source>
</evidence>
<dbReference type="InterPro" id="IPR001196">
    <property type="entry name" value="Ribosomal_uL15_CS"/>
</dbReference>
<evidence type="ECO:0000313" key="9">
    <source>
        <dbReference type="Proteomes" id="UP000230052"/>
    </source>
</evidence>
<reference evidence="8 9" key="1">
    <citation type="submission" date="2017-09" db="EMBL/GenBank/DDBJ databases">
        <title>Depth-based differentiation of microbial function through sediment-hosted aquifers and enrichment of novel symbionts in the deep terrestrial subsurface.</title>
        <authorList>
            <person name="Probst A.J."/>
            <person name="Ladd B."/>
            <person name="Jarett J.K."/>
            <person name="Geller-Mcgrath D.E."/>
            <person name="Sieber C.M."/>
            <person name="Emerson J.B."/>
            <person name="Anantharaman K."/>
            <person name="Thomas B.C."/>
            <person name="Malmstrom R."/>
            <person name="Stieglmeier M."/>
            <person name="Klingl A."/>
            <person name="Woyke T."/>
            <person name="Ryan C.M."/>
            <person name="Banfield J.F."/>
        </authorList>
    </citation>
    <scope>NUCLEOTIDE SEQUENCE [LARGE SCALE GENOMIC DNA]</scope>
    <source>
        <strain evidence="8">CG07_land_8_20_14_0_80_42_15</strain>
    </source>
</reference>
<dbReference type="Gene3D" id="3.100.10.10">
    <property type="match status" value="1"/>
</dbReference>
<comment type="function">
    <text evidence="4">Binds to the 23S rRNA.</text>
</comment>
<dbReference type="EMBL" id="PEWV01000008">
    <property type="protein sequence ID" value="PIU42384.1"/>
    <property type="molecule type" value="Genomic_DNA"/>
</dbReference>
<organism evidence="8 9">
    <name type="scientific">Candidatus Aquitaenariimonas noxiae</name>
    <dbReference type="NCBI Taxonomy" id="1974741"/>
    <lineage>
        <taxon>Bacteria</taxon>
        <taxon>Pseudomonadati</taxon>
        <taxon>Candidatus Omnitrophota</taxon>
        <taxon>Candidatus Aquitaenariimonas</taxon>
    </lineage>
</organism>
<keyword evidence="4" id="KW-0694">RNA-binding</keyword>
<evidence type="ECO:0000256" key="6">
    <source>
        <dbReference type="SAM" id="MobiDB-lite"/>
    </source>
</evidence>
<dbReference type="GO" id="GO:0006412">
    <property type="term" value="P:translation"/>
    <property type="evidence" value="ECO:0007669"/>
    <property type="project" value="UniProtKB-UniRule"/>
</dbReference>
<name>A0A2J0KYL4_9BACT</name>
<dbReference type="HAMAP" id="MF_01341">
    <property type="entry name" value="Ribosomal_uL15"/>
    <property type="match status" value="1"/>
</dbReference>
<gene>
    <name evidence="4" type="primary">rplO</name>
    <name evidence="8" type="ORF">COS99_00555</name>
</gene>
<sequence length="147" mass="16167">MKVNELRSPKGARKKIKIVGRGTGSGHGKTSGKGHKGQLSRSGGRLRPGFEGGQMQLIRRLPKIGFTNIFKKEYQIVNLESLNIFKEGDVVGPDKLREKNLIKNSIPVKILGNGELKRKITVEAHKFSKSAAQKIQNIGGSIKLITR</sequence>
<evidence type="ECO:0000256" key="5">
    <source>
        <dbReference type="RuleBase" id="RU003888"/>
    </source>
</evidence>
<dbReference type="SUPFAM" id="SSF52080">
    <property type="entry name" value="Ribosomal proteins L15p and L18e"/>
    <property type="match status" value="1"/>
</dbReference>
<evidence type="ECO:0000313" key="8">
    <source>
        <dbReference type="EMBL" id="PIU42384.1"/>
    </source>
</evidence>
<feature type="region of interest" description="Disordered" evidence="6">
    <location>
        <begin position="1"/>
        <end position="51"/>
    </location>
</feature>
<evidence type="ECO:0000259" key="7">
    <source>
        <dbReference type="Pfam" id="PF00828"/>
    </source>
</evidence>
<dbReference type="NCBIfam" id="TIGR01071">
    <property type="entry name" value="rplO_bact"/>
    <property type="match status" value="1"/>
</dbReference>
<keyword evidence="2 4" id="KW-0689">Ribosomal protein</keyword>
<dbReference type="PANTHER" id="PTHR12934">
    <property type="entry name" value="50S RIBOSOMAL PROTEIN L15"/>
    <property type="match status" value="1"/>
</dbReference>
<dbReference type="InterPro" id="IPR036227">
    <property type="entry name" value="Ribosomal_uL15/eL18_sf"/>
</dbReference>
<protein>
    <recommendedName>
        <fullName evidence="4">Large ribosomal subunit protein uL15</fullName>
    </recommendedName>
</protein>
<dbReference type="InterPro" id="IPR005749">
    <property type="entry name" value="Ribosomal_uL15_bac-type"/>
</dbReference>
<dbReference type="Proteomes" id="UP000230052">
    <property type="component" value="Unassembled WGS sequence"/>
</dbReference>
<comment type="subunit">
    <text evidence="4">Part of the 50S ribosomal subunit.</text>
</comment>
<dbReference type="Pfam" id="PF00828">
    <property type="entry name" value="Ribosomal_L27A"/>
    <property type="match status" value="1"/>
</dbReference>